<dbReference type="EMBL" id="WURB01000013">
    <property type="protein sequence ID" value="MXQ13113.1"/>
    <property type="molecule type" value="Genomic_DNA"/>
</dbReference>
<comment type="caution">
    <text evidence="1">The sequence shown here is derived from an EMBL/GenBank/DDBJ whole genome shotgun (WGS) entry which is preliminary data.</text>
</comment>
<evidence type="ECO:0000313" key="1">
    <source>
        <dbReference type="EMBL" id="MXQ13113.1"/>
    </source>
</evidence>
<dbReference type="OrthoDB" id="8455641at2"/>
<reference evidence="1 2" key="1">
    <citation type="submission" date="2019-12" db="EMBL/GenBank/DDBJ databases">
        <authorList>
            <person name="Yuan C.-G."/>
        </authorList>
    </citation>
    <scope>NUCLEOTIDE SEQUENCE [LARGE SCALE GENOMIC DNA]</scope>
    <source>
        <strain evidence="1 2">KCTC 23863</strain>
    </source>
</reference>
<name>A0A7X3SQB9_9HYPH</name>
<protein>
    <submittedName>
        <fullName evidence="1">Uncharacterized protein</fullName>
    </submittedName>
</protein>
<gene>
    <name evidence="1" type="ORF">GR328_16915</name>
</gene>
<dbReference type="Proteomes" id="UP000436483">
    <property type="component" value="Unassembled WGS sequence"/>
</dbReference>
<sequence length="76" mass="8058">MSHNYSVGQLVRAAGAHFADRTSGICEVIRLMPESNGEFGYRIKNTASGTERAVGESQIRAVAVGQSIPAPASDEH</sequence>
<dbReference type="RefSeq" id="WP_160885773.1">
    <property type="nucleotide sequence ID" value="NZ_WURB01000013.1"/>
</dbReference>
<keyword evidence="2" id="KW-1185">Reference proteome</keyword>
<proteinExistence type="predicted"/>
<dbReference type="AlphaFoldDB" id="A0A7X3SQB9"/>
<evidence type="ECO:0000313" key="2">
    <source>
        <dbReference type="Proteomes" id="UP000436483"/>
    </source>
</evidence>
<accession>A0A7X3SQB9</accession>
<organism evidence="1 2">
    <name type="scientific">Microvirga makkahensis</name>
    <dbReference type="NCBI Taxonomy" id="1128670"/>
    <lineage>
        <taxon>Bacteria</taxon>
        <taxon>Pseudomonadati</taxon>
        <taxon>Pseudomonadota</taxon>
        <taxon>Alphaproteobacteria</taxon>
        <taxon>Hyphomicrobiales</taxon>
        <taxon>Methylobacteriaceae</taxon>
        <taxon>Microvirga</taxon>
    </lineage>
</organism>
<reference evidence="1 2" key="2">
    <citation type="submission" date="2020-01" db="EMBL/GenBank/DDBJ databases">
        <title>Microvirga sp. nov., an arsenate reduction bacterium isolated from Tibet hotspring sediments.</title>
        <authorList>
            <person name="Xian W.-D."/>
            <person name="Li W.-J."/>
        </authorList>
    </citation>
    <scope>NUCLEOTIDE SEQUENCE [LARGE SCALE GENOMIC DNA]</scope>
    <source>
        <strain evidence="1 2">KCTC 23863</strain>
    </source>
</reference>